<dbReference type="Proteomes" id="UP000008634">
    <property type="component" value="Chromosome"/>
</dbReference>
<evidence type="ECO:0000313" key="3">
    <source>
        <dbReference type="Proteomes" id="UP000008634"/>
    </source>
</evidence>
<dbReference type="eggNOG" id="ENOG502ZXBT">
    <property type="taxonomic scope" value="Bacteria"/>
</dbReference>
<feature type="transmembrane region" description="Helical" evidence="1">
    <location>
        <begin position="104"/>
        <end position="124"/>
    </location>
</feature>
<name>E6X6H4_CELAD</name>
<dbReference type="KEGG" id="cao:Celal_1165"/>
<protein>
    <recommendedName>
        <fullName evidence="4">DUF2752 domain-containing protein</fullName>
    </recommendedName>
</protein>
<evidence type="ECO:0008006" key="4">
    <source>
        <dbReference type="Google" id="ProtNLM"/>
    </source>
</evidence>
<sequence length="132" mass="15515">MEATDAIHRRNHLFFNLLFILFFTSALLYVLISKDTLTCYYKTNYGIECPTCGFTRDFKSILNFQTAHLINTQSLLYFNILSTFFIARILISLILLFKFRYRPILIVDLILICVFIAAIALIYFKMIFQTVI</sequence>
<proteinExistence type="predicted"/>
<evidence type="ECO:0000256" key="1">
    <source>
        <dbReference type="SAM" id="Phobius"/>
    </source>
</evidence>
<keyword evidence="1" id="KW-0472">Membrane</keyword>
<keyword evidence="1" id="KW-1133">Transmembrane helix</keyword>
<dbReference type="OrthoDB" id="9815897at2"/>
<dbReference type="EMBL" id="CP002453">
    <property type="protein sequence ID" value="ADV48480.1"/>
    <property type="molecule type" value="Genomic_DNA"/>
</dbReference>
<feature type="transmembrane region" description="Helical" evidence="1">
    <location>
        <begin position="76"/>
        <end position="97"/>
    </location>
</feature>
<keyword evidence="3" id="KW-1185">Reference proteome</keyword>
<dbReference type="HOGENOM" id="CLU_1913318_0_0_10"/>
<gene>
    <name evidence="2" type="ordered locus">Celal_1165</name>
</gene>
<reference evidence="2 3" key="1">
    <citation type="journal article" date="2010" name="Stand. Genomic Sci.">
        <title>Complete genome sequence of Cellulophaga algicola type strain (IC166).</title>
        <authorList>
            <person name="Abt B."/>
            <person name="Lu M."/>
            <person name="Misra M."/>
            <person name="Han C."/>
            <person name="Nolan M."/>
            <person name="Lucas S."/>
            <person name="Hammon N."/>
            <person name="Deshpande S."/>
            <person name="Cheng J.F."/>
            <person name="Tapia R."/>
            <person name="Goodwin L."/>
            <person name="Pitluck S."/>
            <person name="Liolios K."/>
            <person name="Pagani I."/>
            <person name="Ivanova N."/>
            <person name="Mavromatis K."/>
            <person name="Ovchinikova G."/>
            <person name="Pati A."/>
            <person name="Chen A."/>
            <person name="Palaniappan K."/>
            <person name="Land M."/>
            <person name="Hauser L."/>
            <person name="Chang Y.J."/>
            <person name="Jeffries C.D."/>
            <person name="Detter J.C."/>
            <person name="Brambilla E."/>
            <person name="Rohde M."/>
            <person name="Tindall B.J."/>
            <person name="Goker M."/>
            <person name="Woyke T."/>
            <person name="Bristow J."/>
            <person name="Eisen J.A."/>
            <person name="Markowitz V."/>
            <person name="Hugenholtz P."/>
            <person name="Kyrpides N.C."/>
            <person name="Klenk H.P."/>
            <person name="Lapidus A."/>
        </authorList>
    </citation>
    <scope>NUCLEOTIDE SEQUENCE [LARGE SCALE GENOMIC DNA]</scope>
    <source>
        <strain evidence="3">DSM 14237 / IC166 / ACAM 630</strain>
    </source>
</reference>
<feature type="transmembrane region" description="Helical" evidence="1">
    <location>
        <begin position="12"/>
        <end position="32"/>
    </location>
</feature>
<dbReference type="STRING" id="688270.Celal_1165"/>
<organism evidence="2 3">
    <name type="scientific">Cellulophaga algicola (strain DSM 14237 / IC166 / ACAM 630)</name>
    <dbReference type="NCBI Taxonomy" id="688270"/>
    <lineage>
        <taxon>Bacteria</taxon>
        <taxon>Pseudomonadati</taxon>
        <taxon>Bacteroidota</taxon>
        <taxon>Flavobacteriia</taxon>
        <taxon>Flavobacteriales</taxon>
        <taxon>Flavobacteriaceae</taxon>
        <taxon>Cellulophaga</taxon>
    </lineage>
</organism>
<evidence type="ECO:0000313" key="2">
    <source>
        <dbReference type="EMBL" id="ADV48480.1"/>
    </source>
</evidence>
<keyword evidence="1" id="KW-0812">Transmembrane</keyword>
<accession>E6X6H4</accession>
<dbReference type="AlphaFoldDB" id="E6X6H4"/>